<evidence type="ECO:0000256" key="4">
    <source>
        <dbReference type="ARBA" id="ARBA00022679"/>
    </source>
</evidence>
<dbReference type="FunFam" id="3.40.190.10:FF:000005">
    <property type="entry name" value="Porphobilinogen deaminase"/>
    <property type="match status" value="1"/>
</dbReference>
<proteinExistence type="inferred from homology"/>
<reference evidence="10 11" key="1">
    <citation type="submission" date="2016-10" db="EMBL/GenBank/DDBJ databases">
        <authorList>
            <person name="de Groot N.N."/>
        </authorList>
    </citation>
    <scope>NUCLEOTIDE SEQUENCE [LARGE SCALE GENOMIC DNA]</scope>
    <source>
        <strain evidence="10 11">CGMCC 4.6945</strain>
    </source>
</reference>
<dbReference type="PANTHER" id="PTHR11557">
    <property type="entry name" value="PORPHOBILINOGEN DEAMINASE"/>
    <property type="match status" value="1"/>
</dbReference>
<dbReference type="NCBIfam" id="TIGR00212">
    <property type="entry name" value="hemC"/>
    <property type="match status" value="1"/>
</dbReference>
<evidence type="ECO:0000313" key="11">
    <source>
        <dbReference type="Proteomes" id="UP000199012"/>
    </source>
</evidence>
<organism evidence="10 11">
    <name type="scientific">Cellulomonas marina</name>
    <dbReference type="NCBI Taxonomy" id="988821"/>
    <lineage>
        <taxon>Bacteria</taxon>
        <taxon>Bacillati</taxon>
        <taxon>Actinomycetota</taxon>
        <taxon>Actinomycetes</taxon>
        <taxon>Micrococcales</taxon>
        <taxon>Cellulomonadaceae</taxon>
        <taxon>Cellulomonas</taxon>
    </lineage>
</organism>
<protein>
    <recommendedName>
        <fullName evidence="7">Porphobilinogen deaminase</fullName>
        <shortName evidence="7">PBG</shortName>
        <ecNumber evidence="7">2.5.1.61</ecNumber>
    </recommendedName>
    <alternativeName>
        <fullName evidence="7">Hydroxymethylbilane synthase</fullName>
        <shortName evidence="7">HMBS</shortName>
    </alternativeName>
    <alternativeName>
        <fullName evidence="7">Pre-uroporphyrinogen synthase</fullName>
    </alternativeName>
</protein>
<dbReference type="Gene3D" id="3.40.190.10">
    <property type="entry name" value="Periplasmic binding protein-like II"/>
    <property type="match status" value="2"/>
</dbReference>
<evidence type="ECO:0000313" key="10">
    <source>
        <dbReference type="EMBL" id="SFB11998.1"/>
    </source>
</evidence>
<evidence type="ECO:0000256" key="2">
    <source>
        <dbReference type="ARBA" id="ARBA00005638"/>
    </source>
</evidence>
<dbReference type="AlphaFoldDB" id="A0A1I0YI06"/>
<feature type="modified residue" description="S-(dipyrrolylmethanemethyl)cysteine" evidence="7">
    <location>
        <position position="240"/>
    </location>
</feature>
<comment type="miscellaneous">
    <text evidence="7">The porphobilinogen subunits are added to the dipyrromethane group.</text>
</comment>
<dbReference type="InterPro" id="IPR022419">
    <property type="entry name" value="Porphobilin_deaminase_cofac_BS"/>
</dbReference>
<name>A0A1I0YI06_9CELL</name>
<dbReference type="Pfam" id="PF03900">
    <property type="entry name" value="Porphobil_deamC"/>
    <property type="match status" value="1"/>
</dbReference>
<dbReference type="HAMAP" id="MF_00260">
    <property type="entry name" value="Porphobil_deam"/>
    <property type="match status" value="1"/>
</dbReference>
<dbReference type="PRINTS" id="PR00151">
    <property type="entry name" value="PORPHBDMNASE"/>
</dbReference>
<comment type="cofactor">
    <cofactor evidence="7">
        <name>dipyrromethane</name>
        <dbReference type="ChEBI" id="CHEBI:60342"/>
    </cofactor>
    <text evidence="7">Binds 1 dipyrromethane group covalently.</text>
</comment>
<comment type="similarity">
    <text evidence="2 7">Belongs to the HMBS family.</text>
</comment>
<evidence type="ECO:0000259" key="9">
    <source>
        <dbReference type="Pfam" id="PF03900"/>
    </source>
</evidence>
<dbReference type="Pfam" id="PF01379">
    <property type="entry name" value="Porphobil_deam"/>
    <property type="match status" value="1"/>
</dbReference>
<evidence type="ECO:0000256" key="3">
    <source>
        <dbReference type="ARBA" id="ARBA00011245"/>
    </source>
</evidence>
<dbReference type="InterPro" id="IPR036803">
    <property type="entry name" value="Porphobilinogen_deaminase_C_sf"/>
</dbReference>
<dbReference type="GO" id="GO:0006782">
    <property type="term" value="P:protoporphyrinogen IX biosynthetic process"/>
    <property type="evidence" value="ECO:0007669"/>
    <property type="project" value="UniProtKB-UniRule"/>
</dbReference>
<dbReference type="PANTHER" id="PTHR11557:SF0">
    <property type="entry name" value="PORPHOBILINOGEN DEAMINASE"/>
    <property type="match status" value="1"/>
</dbReference>
<keyword evidence="11" id="KW-1185">Reference proteome</keyword>
<comment type="catalytic activity">
    <reaction evidence="6 7">
        <text>4 porphobilinogen + H2O = hydroxymethylbilane + 4 NH4(+)</text>
        <dbReference type="Rhea" id="RHEA:13185"/>
        <dbReference type="ChEBI" id="CHEBI:15377"/>
        <dbReference type="ChEBI" id="CHEBI:28938"/>
        <dbReference type="ChEBI" id="CHEBI:57845"/>
        <dbReference type="ChEBI" id="CHEBI:58126"/>
        <dbReference type="EC" id="2.5.1.61"/>
    </reaction>
</comment>
<keyword evidence="4 7" id="KW-0808">Transferase</keyword>
<dbReference type="OrthoDB" id="9810298at2"/>
<feature type="domain" description="Porphobilinogen deaminase C-terminal" evidence="9">
    <location>
        <begin position="224"/>
        <end position="284"/>
    </location>
</feature>
<dbReference type="GO" id="GO:0004418">
    <property type="term" value="F:hydroxymethylbilane synthase activity"/>
    <property type="evidence" value="ECO:0007669"/>
    <property type="project" value="UniProtKB-UniRule"/>
</dbReference>
<evidence type="ECO:0000256" key="5">
    <source>
        <dbReference type="ARBA" id="ARBA00023244"/>
    </source>
</evidence>
<dbReference type="PROSITE" id="PS00533">
    <property type="entry name" value="PORPHOBILINOGEN_DEAM"/>
    <property type="match status" value="1"/>
</dbReference>
<dbReference type="Proteomes" id="UP000199012">
    <property type="component" value="Unassembled WGS sequence"/>
</dbReference>
<comment type="function">
    <text evidence="1 7">Tetrapolymerization of the monopyrrole PBG into the hydroxymethylbilane pre-uroporphyrinogen in several discrete steps.</text>
</comment>
<dbReference type="STRING" id="988821.SAMN05421867_107129"/>
<evidence type="ECO:0000256" key="7">
    <source>
        <dbReference type="HAMAP-Rule" id="MF_00260"/>
    </source>
</evidence>
<dbReference type="InterPro" id="IPR000860">
    <property type="entry name" value="HemC"/>
</dbReference>
<dbReference type="EC" id="2.5.1.61" evidence="7"/>
<evidence type="ECO:0000256" key="1">
    <source>
        <dbReference type="ARBA" id="ARBA00002869"/>
    </source>
</evidence>
<keyword evidence="5 7" id="KW-0627">Porphyrin biosynthesis</keyword>
<dbReference type="InterPro" id="IPR022418">
    <property type="entry name" value="Porphobilinogen_deaminase_C"/>
</dbReference>
<sequence>MPAVRIGTRASALARTQTGHVADALVALGCPAVETVHVRTEGDVSTAPLSSLGGTGVFVTALRDALLDGRCDVAVHSFKDLPTAAAPVLRIAAVPVREDTRDVLCASGGRTLADLPAGARVGTGSPRRAAQLRAARPDLEVVDLRGNVDTRLGRVTSGDLDAVVLARAGLARLGRLEAVTQTFGPDLMVPAAAQGALAVEVRADEADPALLAALAALDHRTSRLEVLAERAVLAQLEAGCAAPVGATAWIDEGRSPEGGTGPVLHLRAAVVAVDGRRAVHREASAPLPAPAADPSAATDHPDDAAVAATLGAGLAEALLDAGAADVADLRAAR</sequence>
<dbReference type="RefSeq" id="WP_090032655.1">
    <property type="nucleotide sequence ID" value="NZ_BONM01000008.1"/>
</dbReference>
<accession>A0A1I0YI06</accession>
<dbReference type="GO" id="GO:0005737">
    <property type="term" value="C:cytoplasm"/>
    <property type="evidence" value="ECO:0007669"/>
    <property type="project" value="UniProtKB-UniRule"/>
</dbReference>
<dbReference type="InterPro" id="IPR022417">
    <property type="entry name" value="Porphobilin_deaminase_N"/>
</dbReference>
<evidence type="ECO:0000256" key="6">
    <source>
        <dbReference type="ARBA" id="ARBA00048169"/>
    </source>
</evidence>
<dbReference type="Gene3D" id="3.30.160.40">
    <property type="entry name" value="Porphobilinogen deaminase, C-terminal domain"/>
    <property type="match status" value="1"/>
</dbReference>
<dbReference type="SUPFAM" id="SSF53850">
    <property type="entry name" value="Periplasmic binding protein-like II"/>
    <property type="match status" value="1"/>
</dbReference>
<evidence type="ECO:0000259" key="8">
    <source>
        <dbReference type="Pfam" id="PF01379"/>
    </source>
</evidence>
<gene>
    <name evidence="7" type="primary">hemC</name>
    <name evidence="10" type="ORF">SAMN05421867_107129</name>
</gene>
<dbReference type="EMBL" id="FOKA01000007">
    <property type="protein sequence ID" value="SFB11998.1"/>
    <property type="molecule type" value="Genomic_DNA"/>
</dbReference>
<feature type="domain" description="Porphobilinogen deaminase N-terminal" evidence="8">
    <location>
        <begin position="4"/>
        <end position="206"/>
    </location>
</feature>
<comment type="subunit">
    <text evidence="3 7">Monomer.</text>
</comment>
<dbReference type="SUPFAM" id="SSF54782">
    <property type="entry name" value="Porphobilinogen deaminase (hydroxymethylbilane synthase), C-terminal domain"/>
    <property type="match status" value="1"/>
</dbReference>
<dbReference type="PIRSF" id="PIRSF001438">
    <property type="entry name" value="4pyrrol_synth_OHMeBilane_synth"/>
    <property type="match status" value="1"/>
</dbReference>